<feature type="region of interest" description="Disordered" evidence="6">
    <location>
        <begin position="866"/>
        <end position="1007"/>
    </location>
</feature>
<keyword evidence="4" id="KW-0804">Transcription</keyword>
<feature type="region of interest" description="Disordered" evidence="6">
    <location>
        <begin position="1332"/>
        <end position="1363"/>
    </location>
</feature>
<feature type="region of interest" description="Disordered" evidence="6">
    <location>
        <begin position="1827"/>
        <end position="1885"/>
    </location>
</feature>
<organism evidence="8">
    <name type="scientific">Clastoptera arizonana</name>
    <name type="common">Arizona spittle bug</name>
    <dbReference type="NCBI Taxonomy" id="38151"/>
    <lineage>
        <taxon>Eukaryota</taxon>
        <taxon>Metazoa</taxon>
        <taxon>Ecdysozoa</taxon>
        <taxon>Arthropoda</taxon>
        <taxon>Hexapoda</taxon>
        <taxon>Insecta</taxon>
        <taxon>Pterygota</taxon>
        <taxon>Neoptera</taxon>
        <taxon>Paraneoptera</taxon>
        <taxon>Hemiptera</taxon>
        <taxon>Auchenorrhyncha</taxon>
        <taxon>Cercopoidea</taxon>
        <taxon>Clastopteridae</taxon>
        <taxon>Clastoptera</taxon>
    </lineage>
</organism>
<sequence length="2151" mass="238957">WNPQNDLQAQARCHRIGQQKMVKVYRLLCRNTYEREMFDKASLKLGLDKAILQSMNTSQGGKEINNKQLSKKEIEDLLKKGAYGAIMEEDNSGDKFCEEDIDQILERRTQVITLESEKGSTFSKASFASSGIRADIDIDDPDFWKKWAKKADIDTSERGEKNELVISEPRRRTQIKRYGHDEAVMDMSDLESSSGAEGTDEDSAIGVGRGRGSRRNKHKLGKKHKHKFFGEDYVPREGEIPYGSWARSECFKVERGLLTFGWGRWTDILKNSQFREGWRESDVEDCARVIMLFCLRYYRGDDKIRSFIWDLITPVENGESSIAKNHMGLHSPVPRGGGKKTKKLKLKDGRIVGLGGSDLNEMVDHWSRHEKYDGDLLLESNYRKHLGRHANKVLLRVRMLYYIKHEIIGDLVQHISDGAHVSALPIYPPHCDQAPAPWWDRDADRSLVVGTYKHGYESYPQMRSDPTLSFLARCGPMPARIATTDDKDGTKLTDDEDGSEPPGGLCDELTSEPATPTTTFGDDSGQTASEDDPNKPQWPSMVDLNTRLRRVITSYQRNFKKEELKLAQKAKQVEPHAAAVDAINAQLGTNWDWHQLAMYLWKVERREKFEQIVRERERQRLEVHQRKWSRREEQDFYRTISSYGVEFDRQRNRFDWTKFRAISRLDKKFDETMTEYYRAFCAMCKRVCCLKLTNEEEECVDLYVEPLPEDKARRTLEKISLLSKIREEVLPHPQLEERLKLCQLSADVPDWWIAGKHDKDLLIGVSKHGLGRTDFFILNDPELSFREIVHKNLMSVKNEGIGNNQKIEKPEDILRLDRNEIVVKLEKGEGTLKIEKVGVKPETTNAETSELEITLKNEISVDIVKREKDEEEPKSEIKEGSESKVKEESSSISNVNEGDSNISEKKESEINDEEVKENIVPACTDMNIVDEKKEEDVDQNKLLQESETEKNLKGEEDKTENESKVKILKLPEDLIKSSETQSEEKDEVDENKTPTNSEQPEVTRALVEENKDCEQVSKEDEEKSTSITPIVSEPTKSETEKPIVKEETMSELKSSLEIVKGGVSSNSDAVDRFKAMFPELEVMHRLPEIDTTVIPEKHSREATVAQLLQQSYQNPIKWPKDHALQVRLQHIVHCVEHKEWPVGRNFSAYSGSSVSSSLGFLGDDHDTADATCTPTSTPRSLSEGSEVITITTDHSRQHSSQSMKRKRHIAIDVETERAKLHALLNSTNLQMSHGMKSSPAPLWDTNDESLSEDSRRSTPVATNLQPPPAHQHAHQTPRVLSTPFDLKFHAHSTSKSTLSPASTVIPGTASTLTPIDLSSGVLKSSPLDVLSRASSSKDSSSVNEEAQDFSMPSKNKQPQQTKSKLDDMLTKLMQKKNCPVEEPIVGKEKKRRKLDEIVLGLSAAKEQQTEPKKSSSMPMSSVSVTVTKTAPPSPHPPASKSQDKHIASYLAQAEQHNLILKQQQQLQQQLLQQQQAIKMSQPTSAAAAQVHRKTYEAMIADISKVADYSAKINSYSHEAKVNKWLAEQTALMPEQPLGSDFLPRRRRPRVDPTLLDWKKLTGEENVSVINRITGKKLTGSKAPQLKRLAQWLLENPMFDVDPKWAELVKERGNLPHDLQKRLPQSERKKGPGRPPLLSSPPGQQNPTSQASSLPTSNLPFPSLASAGLAGINPSTLLSGLSLGGFDPKNNPLLMPFGGMPNMSALGGMSGLGNMNLTNSLFANLAGLGLPSLSGMDSSLNDPASTSGSSKNSKPRKPETSSSPKTTPVSSASSSLPSNLPFFFPNPSLLYTPLGLGGLNPFSIQPGSLSSAYDSLALLNGGLGVSTSSAISSQGRTHKTTASTSTTAATSSATTTIPTAASGGARSSSSIGSNQKGRSSTTPTQFLLPHDTHLLESLTRATAAAAAAAASKSRHQDSRRHVPPSPSASPSSFTPKTKEQEVKEALEALSKSSAELFARIPQDDKLKRSREEAFTATPMDFTGGKQPSPSPPPLKKVKESPVPSPAASKASNCSSGLDLSGHGNIEEQDKTPTLTEDLPEESVAKERLPNVNEDILEAQDKIEESNTETQDTMEDEQSTEINESLDSSHPTSTADKSGPEECLEESLGNSGKGKKRRGKKSPGDVVQRKMLRSSAGRAAAAAARAREEQHSN</sequence>
<feature type="region of interest" description="Disordered" evidence="6">
    <location>
        <begin position="1736"/>
        <end position="1776"/>
    </location>
</feature>
<evidence type="ECO:0000256" key="4">
    <source>
        <dbReference type="ARBA" id="ARBA00023163"/>
    </source>
</evidence>
<dbReference type="InterPro" id="IPR006576">
    <property type="entry name" value="BRK_domain"/>
</dbReference>
<feature type="compositionally biased region" description="Polar residues" evidence="6">
    <location>
        <begin position="1350"/>
        <end position="1362"/>
    </location>
</feature>
<feature type="region of interest" description="Disordered" evidence="6">
    <location>
        <begin position="1402"/>
        <end position="1445"/>
    </location>
</feature>
<protein>
    <recommendedName>
        <fullName evidence="7">BRK domain-containing protein</fullName>
    </recommendedName>
</protein>
<feature type="compositionally biased region" description="Basic residues" evidence="6">
    <location>
        <begin position="211"/>
        <end position="221"/>
    </location>
</feature>
<dbReference type="Gene3D" id="1.10.10.60">
    <property type="entry name" value="Homeodomain-like"/>
    <property type="match status" value="2"/>
</dbReference>
<feature type="region of interest" description="Disordered" evidence="6">
    <location>
        <begin position="480"/>
        <end position="540"/>
    </location>
</feature>
<dbReference type="InterPro" id="IPR051493">
    <property type="entry name" value="CHD"/>
</dbReference>
<proteinExistence type="predicted"/>
<evidence type="ECO:0000256" key="3">
    <source>
        <dbReference type="ARBA" id="ARBA00023015"/>
    </source>
</evidence>
<feature type="compositionally biased region" description="Low complexity" evidence="6">
    <location>
        <begin position="1332"/>
        <end position="1341"/>
    </location>
</feature>
<feature type="compositionally biased region" description="Polar residues" evidence="6">
    <location>
        <begin position="1647"/>
        <end position="1658"/>
    </location>
</feature>
<feature type="compositionally biased region" description="Basic and acidic residues" evidence="6">
    <location>
        <begin position="874"/>
        <end position="889"/>
    </location>
</feature>
<feature type="region of interest" description="Disordered" evidence="6">
    <location>
        <begin position="186"/>
        <end position="221"/>
    </location>
</feature>
<dbReference type="GO" id="GO:0006325">
    <property type="term" value="P:chromatin organization"/>
    <property type="evidence" value="ECO:0007669"/>
    <property type="project" value="UniProtKB-KW"/>
</dbReference>
<feature type="region of interest" description="Disordered" evidence="6">
    <location>
        <begin position="1611"/>
        <end position="1658"/>
    </location>
</feature>
<dbReference type="GO" id="GO:0005634">
    <property type="term" value="C:nucleus"/>
    <property type="evidence" value="ECO:0007669"/>
    <property type="project" value="UniProtKB-SubCell"/>
</dbReference>
<evidence type="ECO:0000259" key="7">
    <source>
        <dbReference type="SMART" id="SM00592"/>
    </source>
</evidence>
<dbReference type="PANTHER" id="PTHR46850">
    <property type="entry name" value="CHROMODOMAIN-HELICASE-DNA-BINDING PROTEIN 9"/>
    <property type="match status" value="1"/>
</dbReference>
<dbReference type="SMART" id="SM00592">
    <property type="entry name" value="BRK"/>
    <property type="match status" value="1"/>
</dbReference>
<feature type="region of interest" description="Disordered" evidence="6">
    <location>
        <begin position="1904"/>
        <end position="1942"/>
    </location>
</feature>
<feature type="compositionally biased region" description="Basic and acidic residues" evidence="6">
    <location>
        <begin position="483"/>
        <end position="493"/>
    </location>
</feature>
<feature type="compositionally biased region" description="Polar residues" evidence="6">
    <location>
        <begin position="1170"/>
        <end position="1202"/>
    </location>
</feature>
<evidence type="ECO:0000256" key="6">
    <source>
        <dbReference type="SAM" id="MobiDB-lite"/>
    </source>
</evidence>
<feature type="non-terminal residue" evidence="8">
    <location>
        <position position="1"/>
    </location>
</feature>
<dbReference type="Pfam" id="PF23078">
    <property type="entry name" value="HTH_CHD6-9"/>
    <property type="match status" value="1"/>
</dbReference>
<feature type="compositionally biased region" description="Basic and acidic residues" evidence="6">
    <location>
        <begin position="947"/>
        <end position="976"/>
    </location>
</feature>
<feature type="compositionally biased region" description="Polar residues" evidence="6">
    <location>
        <begin position="1736"/>
        <end position="1751"/>
    </location>
</feature>
<accession>A0A1B6E0A7</accession>
<keyword evidence="2" id="KW-0156">Chromatin regulator</keyword>
<feature type="compositionally biased region" description="Low complexity" evidence="6">
    <location>
        <begin position="1839"/>
        <end position="1872"/>
    </location>
</feature>
<evidence type="ECO:0000256" key="1">
    <source>
        <dbReference type="ARBA" id="ARBA00004123"/>
    </source>
</evidence>
<feature type="compositionally biased region" description="Polar residues" evidence="6">
    <location>
        <begin position="1873"/>
        <end position="1884"/>
    </location>
</feature>
<evidence type="ECO:0000313" key="8">
    <source>
        <dbReference type="EMBL" id="JAS31363.1"/>
    </source>
</evidence>
<dbReference type="Gene3D" id="3.40.50.300">
    <property type="entry name" value="P-loop containing nucleotide triphosphate hydrolases"/>
    <property type="match status" value="1"/>
</dbReference>
<dbReference type="EMBL" id="GEDC01005935">
    <property type="protein sequence ID" value="JAS31363.1"/>
    <property type="molecule type" value="Transcribed_RNA"/>
</dbReference>
<feature type="region of interest" description="Disordered" evidence="6">
    <location>
        <begin position="1169"/>
        <end position="1207"/>
    </location>
</feature>
<keyword evidence="5" id="KW-0539">Nucleus</keyword>
<keyword evidence="3" id="KW-0805">Transcription regulation</keyword>
<name>A0A1B6E0A7_9HEMI</name>
<feature type="compositionally biased region" description="Low complexity" evidence="6">
    <location>
        <begin position="1759"/>
        <end position="1776"/>
    </location>
</feature>
<gene>
    <name evidence="8" type="ORF">g.40101</name>
</gene>
<feature type="region of interest" description="Disordered" evidence="6">
    <location>
        <begin position="1229"/>
        <end position="1277"/>
    </location>
</feature>
<dbReference type="InterPro" id="IPR056342">
    <property type="entry name" value="HTH_CHD6-9"/>
</dbReference>
<dbReference type="SUPFAM" id="SSF52540">
    <property type="entry name" value="P-loop containing nucleoside triphosphate hydrolases"/>
    <property type="match status" value="1"/>
</dbReference>
<dbReference type="Pfam" id="PF07533">
    <property type="entry name" value="BRK"/>
    <property type="match status" value="1"/>
</dbReference>
<feature type="compositionally biased region" description="Low complexity" evidence="6">
    <location>
        <begin position="2131"/>
        <end position="2142"/>
    </location>
</feature>
<evidence type="ECO:0000256" key="2">
    <source>
        <dbReference type="ARBA" id="ARBA00022853"/>
    </source>
</evidence>
<comment type="subcellular location">
    <subcellularLocation>
        <location evidence="1">Nucleus</location>
    </subcellularLocation>
</comment>
<feature type="region of interest" description="Disordered" evidence="6">
    <location>
        <begin position="1960"/>
        <end position="2151"/>
    </location>
</feature>
<dbReference type="PANTHER" id="PTHR46850:SF1">
    <property type="entry name" value="CHROMODOMAIN-HELICASE-DNA-BINDING PROTEIN 9"/>
    <property type="match status" value="1"/>
</dbReference>
<dbReference type="Gene3D" id="3.40.5.120">
    <property type="match status" value="1"/>
</dbReference>
<evidence type="ECO:0000256" key="5">
    <source>
        <dbReference type="ARBA" id="ARBA00023242"/>
    </source>
</evidence>
<feature type="compositionally biased region" description="Polar residues" evidence="6">
    <location>
        <begin position="892"/>
        <end position="901"/>
    </location>
</feature>
<feature type="domain" description="BRK" evidence="7">
    <location>
        <begin position="1561"/>
        <end position="1605"/>
    </location>
</feature>
<feature type="compositionally biased region" description="Basic and acidic residues" evidence="6">
    <location>
        <begin position="929"/>
        <end position="939"/>
    </location>
</feature>
<feature type="compositionally biased region" description="Polar residues" evidence="6">
    <location>
        <begin position="512"/>
        <end position="528"/>
    </location>
</feature>
<reference evidence="8" key="1">
    <citation type="submission" date="2015-12" db="EMBL/GenBank/DDBJ databases">
        <title>De novo transcriptome assembly of four potential Pierce s Disease insect vectors from Arizona vineyards.</title>
        <authorList>
            <person name="Tassone E.E."/>
        </authorList>
    </citation>
    <scope>NUCLEOTIDE SEQUENCE</scope>
</reference>
<dbReference type="SUPFAM" id="SSF160481">
    <property type="entry name" value="BRK domain-like"/>
    <property type="match status" value="1"/>
</dbReference>
<dbReference type="InterPro" id="IPR027417">
    <property type="entry name" value="P-loop_NTPase"/>
</dbReference>
<feature type="compositionally biased region" description="Low complexity" evidence="6">
    <location>
        <begin position="1414"/>
        <end position="1430"/>
    </location>
</feature>
<dbReference type="InterPro" id="IPR037259">
    <property type="entry name" value="BRK_sf"/>
</dbReference>
<feature type="compositionally biased region" description="Polar residues" evidence="6">
    <location>
        <begin position="2078"/>
        <end position="2094"/>
    </location>
</feature>
<feature type="compositionally biased region" description="Basic and acidic residues" evidence="6">
    <location>
        <begin position="1611"/>
        <end position="1629"/>
    </location>
</feature>
<feature type="compositionally biased region" description="Basic and acidic residues" evidence="6">
    <location>
        <begin position="1960"/>
        <end position="1972"/>
    </location>
</feature>